<keyword evidence="2" id="KW-1185">Reference proteome</keyword>
<sequence length="334" mass="37784">MTSQLRYHKFYMMEDQSYLRFHGSGNETVGVCGPGSMVKETISASVSANDRVNANFCGIPDFSEQSIPKTCEELFVCDKCNECQSHIWTTLGSESSCGFTASLIKKVVEKYVESGVTEIDRFNMTFYDESVKELCDAEFKCTYEEAEPVWKETKTKCASELATLVDWTLNPSAIDKTVAYAYGIVLIYYFGIPDHDFICHESSSGELCGIEAAKAVLDWLKETVPDGDFVFSYDYSFVYKSDGTQIEVPQEFKCSECSKVAFEIYCTWPEQHQLDDDLVKNLFGSWEDFKQKNSCPNPEYSAKMKLKRALNRLPRRSAGNAGFSPFMAADRLKI</sequence>
<dbReference type="EMBL" id="CAJVPP010000081">
    <property type="protein sequence ID" value="CAG8440563.1"/>
    <property type="molecule type" value="Genomic_DNA"/>
</dbReference>
<protein>
    <submittedName>
        <fullName evidence="1">3392_t:CDS:1</fullName>
    </submittedName>
</protein>
<dbReference type="AlphaFoldDB" id="A0A9N8V818"/>
<gene>
    <name evidence="1" type="ORF">FMOSSE_LOCUS774</name>
</gene>
<dbReference type="Proteomes" id="UP000789375">
    <property type="component" value="Unassembled WGS sequence"/>
</dbReference>
<name>A0A9N8V818_FUNMO</name>
<organism evidence="1 2">
    <name type="scientific">Funneliformis mosseae</name>
    <name type="common">Endomycorrhizal fungus</name>
    <name type="synonym">Glomus mosseae</name>
    <dbReference type="NCBI Taxonomy" id="27381"/>
    <lineage>
        <taxon>Eukaryota</taxon>
        <taxon>Fungi</taxon>
        <taxon>Fungi incertae sedis</taxon>
        <taxon>Mucoromycota</taxon>
        <taxon>Glomeromycotina</taxon>
        <taxon>Glomeromycetes</taxon>
        <taxon>Glomerales</taxon>
        <taxon>Glomeraceae</taxon>
        <taxon>Funneliformis</taxon>
    </lineage>
</organism>
<accession>A0A9N8V818</accession>
<evidence type="ECO:0000313" key="2">
    <source>
        <dbReference type="Proteomes" id="UP000789375"/>
    </source>
</evidence>
<proteinExistence type="predicted"/>
<reference evidence="1" key="1">
    <citation type="submission" date="2021-06" db="EMBL/GenBank/DDBJ databases">
        <authorList>
            <person name="Kallberg Y."/>
            <person name="Tangrot J."/>
            <person name="Rosling A."/>
        </authorList>
    </citation>
    <scope>NUCLEOTIDE SEQUENCE</scope>
    <source>
        <strain evidence="1">87-6 pot B 2015</strain>
    </source>
</reference>
<evidence type="ECO:0000313" key="1">
    <source>
        <dbReference type="EMBL" id="CAG8440563.1"/>
    </source>
</evidence>
<comment type="caution">
    <text evidence="1">The sequence shown here is derived from an EMBL/GenBank/DDBJ whole genome shotgun (WGS) entry which is preliminary data.</text>
</comment>